<sequence length="65" mass="7192">MNTKTFEQFNTLSDAELARIEGGAGYTWQCSDGKVSNWHLFRGTAVDNMKAYQKISGATCSVFHA</sequence>
<protein>
    <recommendedName>
        <fullName evidence="9">Bacteriocin</fullName>
    </recommendedName>
</protein>
<proteinExistence type="inferred from homology"/>
<name>A0A368UAH1_9STRE</name>
<gene>
    <name evidence="7" type="ORF">CAC02_10775</name>
</gene>
<evidence type="ECO:0000256" key="3">
    <source>
        <dbReference type="ARBA" id="ARBA00009039"/>
    </source>
</evidence>
<dbReference type="AlphaFoldDB" id="A0A368UAH1"/>
<keyword evidence="4" id="KW-0964">Secreted</keyword>
<accession>A0A368UAH1</accession>
<evidence type="ECO:0000256" key="2">
    <source>
        <dbReference type="ARBA" id="ARBA00004613"/>
    </source>
</evidence>
<evidence type="ECO:0000313" key="7">
    <source>
        <dbReference type="EMBL" id="RCW15953.1"/>
    </source>
</evidence>
<dbReference type="GO" id="GO:0005186">
    <property type="term" value="F:pheromone activity"/>
    <property type="evidence" value="ECO:0007669"/>
    <property type="project" value="UniProtKB-KW"/>
</dbReference>
<comment type="caution">
    <text evidence="7">The sequence shown here is derived from an EMBL/GenBank/DDBJ whole genome shotgun (WGS) entry which is preliminary data.</text>
</comment>
<reference evidence="7 8" key="1">
    <citation type="journal article" date="2018" name="Sci. Rep.">
        <title>Network-guided genomic and metagenomic analysis of the faecal microbiota of the critically endangered kakapo.</title>
        <authorList>
            <person name="Waite D.W."/>
            <person name="Dsouza M."/>
            <person name="Sekiguchi Y."/>
            <person name="Hugenholtz P."/>
            <person name="Taylor M.W."/>
        </authorList>
    </citation>
    <scope>NUCLEOTIDE SEQUENCE [LARGE SCALE GENOMIC DNA]</scope>
    <source>
        <strain evidence="7 8">BI02</strain>
    </source>
</reference>
<dbReference type="Pfam" id="PF03047">
    <property type="entry name" value="ComC"/>
    <property type="match status" value="1"/>
</dbReference>
<comment type="function">
    <text evidence="1">Acts as a pheromone, induces cells to develop competence for genetic transformation.</text>
</comment>
<evidence type="ECO:0000313" key="8">
    <source>
        <dbReference type="Proteomes" id="UP000253215"/>
    </source>
</evidence>
<evidence type="ECO:0000256" key="6">
    <source>
        <dbReference type="ARBA" id="ARBA00023287"/>
    </source>
</evidence>
<comment type="subcellular location">
    <subcellularLocation>
        <location evidence="2">Secreted</location>
    </subcellularLocation>
</comment>
<dbReference type="InterPro" id="IPR010133">
    <property type="entry name" value="Bacteriocin_signal_seq"/>
</dbReference>
<dbReference type="EMBL" id="NETH01000094">
    <property type="protein sequence ID" value="RCW15953.1"/>
    <property type="molecule type" value="Genomic_DNA"/>
</dbReference>
<evidence type="ECO:0008006" key="9">
    <source>
        <dbReference type="Google" id="ProtNLM"/>
    </source>
</evidence>
<keyword evidence="5" id="KW-0588">Pheromone</keyword>
<evidence type="ECO:0000256" key="5">
    <source>
        <dbReference type="ARBA" id="ARBA00023044"/>
    </source>
</evidence>
<evidence type="ECO:0000256" key="4">
    <source>
        <dbReference type="ARBA" id="ARBA00022525"/>
    </source>
</evidence>
<evidence type="ECO:0000256" key="1">
    <source>
        <dbReference type="ARBA" id="ARBA00002667"/>
    </source>
</evidence>
<organism evidence="7 8">
    <name type="scientific">Streptococcus gallolyticus</name>
    <dbReference type="NCBI Taxonomy" id="315405"/>
    <lineage>
        <taxon>Bacteria</taxon>
        <taxon>Bacillati</taxon>
        <taxon>Bacillota</taxon>
        <taxon>Bacilli</taxon>
        <taxon>Lactobacillales</taxon>
        <taxon>Streptococcaceae</taxon>
        <taxon>Streptococcus</taxon>
    </lineage>
</organism>
<dbReference type="GO" id="GO:0030420">
    <property type="term" value="P:establishment of competence for transformation"/>
    <property type="evidence" value="ECO:0007669"/>
    <property type="project" value="UniProtKB-KW"/>
</dbReference>
<keyword evidence="6" id="KW-0178">Competence</keyword>
<dbReference type="InterPro" id="IPR004288">
    <property type="entry name" value="Competence_ComC"/>
</dbReference>
<comment type="similarity">
    <text evidence="3">Belongs to the ComC family.</text>
</comment>
<dbReference type="NCBIfam" id="TIGR01847">
    <property type="entry name" value="bacteriocin_sig"/>
    <property type="match status" value="1"/>
</dbReference>
<dbReference type="Proteomes" id="UP000253215">
    <property type="component" value="Unassembled WGS sequence"/>
</dbReference>
<dbReference type="GO" id="GO:0005576">
    <property type="term" value="C:extracellular region"/>
    <property type="evidence" value="ECO:0007669"/>
    <property type="project" value="UniProtKB-SubCell"/>
</dbReference>